<dbReference type="InterPro" id="IPR011006">
    <property type="entry name" value="CheY-like_superfamily"/>
</dbReference>
<evidence type="ECO:0000256" key="7">
    <source>
        <dbReference type="PROSITE-ProRule" id="PRU00169"/>
    </source>
</evidence>
<dbReference type="Pfam" id="PF01339">
    <property type="entry name" value="CheB_methylest"/>
    <property type="match status" value="1"/>
</dbReference>
<dbReference type="SUPFAM" id="SSF52172">
    <property type="entry name" value="CheY-like"/>
    <property type="match status" value="1"/>
</dbReference>
<dbReference type="InterPro" id="IPR000673">
    <property type="entry name" value="Sig_transdc_resp-reg_Me-estase"/>
</dbReference>
<reference evidence="10 11" key="1">
    <citation type="journal article" date="2015" name="Biotechnol. Bioeng.">
        <title>Genome sequence and phenotypic characterization of Caulobacter segnis.</title>
        <authorList>
            <person name="Patel S."/>
            <person name="Fletcher B."/>
            <person name="Scott D.C."/>
            <person name="Ely B."/>
        </authorList>
    </citation>
    <scope>NUCLEOTIDE SEQUENCE [LARGE SCALE GENOMIC DNA]</scope>
    <source>
        <strain evidence="10 11">TK0059</strain>
    </source>
</reference>
<dbReference type="NCBIfam" id="NF001965">
    <property type="entry name" value="PRK00742.1"/>
    <property type="match status" value="1"/>
</dbReference>
<dbReference type="PANTHER" id="PTHR42872:SF6">
    <property type="entry name" value="PROTEIN-GLUTAMATE METHYLESTERASE_PROTEIN-GLUTAMINE GLUTAMINASE"/>
    <property type="match status" value="1"/>
</dbReference>
<sequence>MPVDRKIRVLIVDDSATVRQTLASVLESDPQIEVIGVASDPFVAARRIRDEIPDVITLDVEMPRMDGITFLRKLMAQHPVPVVMCSSLVEDGTETLMQALEAGAVDIVLKPKVGVAEHLMESRIRICDAVKAAASARVSGARRPPVAVGRTLYEPERKLTADAMLPPPPKAALGSKAMARTTETIICMGASTGGTEALRAVLETLPPDSPGIVIVQHMPERFTASFAQRLDSICAVSVKEAEDGDTVLRGRVLIAPGNKHTLLERSGARYYVSVKDGPLVTRHRPSVDVLFRSAARSAGSNAVGVIMTGMGDDGARGLEEMKQSGAFTIAQDEASSIVFGMPKEAIARGCVDRVVPLQQIAAEIQKASKR</sequence>
<dbReference type="Gene3D" id="3.40.50.180">
    <property type="entry name" value="Methylesterase CheB, C-terminal domain"/>
    <property type="match status" value="1"/>
</dbReference>
<dbReference type="PANTHER" id="PTHR42872">
    <property type="entry name" value="PROTEIN-GLUTAMATE METHYLESTERASE/PROTEIN-GLUTAMINE GLUTAMINASE"/>
    <property type="match status" value="1"/>
</dbReference>
<protein>
    <recommendedName>
        <fullName evidence="5">Protein-glutamate methylesterase/protein-glutamine glutaminase</fullName>
        <ecNumber evidence="5">3.1.1.61</ecNumber>
        <ecNumber evidence="5">3.5.1.44</ecNumber>
    </recommendedName>
</protein>
<dbReference type="EC" id="3.5.1.44" evidence="5"/>
<dbReference type="Proteomes" id="UP000240527">
    <property type="component" value="Chromosome"/>
</dbReference>
<evidence type="ECO:0000313" key="10">
    <source>
        <dbReference type="EMBL" id="AVQ00787.1"/>
    </source>
</evidence>
<dbReference type="NCBIfam" id="NF009206">
    <property type="entry name" value="PRK12555.1"/>
    <property type="match status" value="1"/>
</dbReference>
<dbReference type="RefSeq" id="WP_013077624.1">
    <property type="nucleotide sequence ID" value="NZ_CP027850.1"/>
</dbReference>
<feature type="domain" description="CheB-type methylesterase" evidence="9">
    <location>
        <begin position="179"/>
        <end position="370"/>
    </location>
</feature>
<comment type="catalytic activity">
    <reaction evidence="5">
        <text>L-glutaminyl-[protein] + H2O = L-glutamyl-[protein] + NH4(+)</text>
        <dbReference type="Rhea" id="RHEA:16441"/>
        <dbReference type="Rhea" id="RHEA-COMP:10207"/>
        <dbReference type="Rhea" id="RHEA-COMP:10208"/>
        <dbReference type="ChEBI" id="CHEBI:15377"/>
        <dbReference type="ChEBI" id="CHEBI:28938"/>
        <dbReference type="ChEBI" id="CHEBI:29973"/>
        <dbReference type="ChEBI" id="CHEBI:30011"/>
        <dbReference type="EC" id="3.5.1.44"/>
    </reaction>
</comment>
<dbReference type="CDD" id="cd17541">
    <property type="entry name" value="REC_CheB-like"/>
    <property type="match status" value="1"/>
</dbReference>
<feature type="active site" evidence="5 6">
    <location>
        <position position="217"/>
    </location>
</feature>
<dbReference type="SMART" id="SM00448">
    <property type="entry name" value="REC"/>
    <property type="match status" value="1"/>
</dbReference>
<keyword evidence="11" id="KW-1185">Reference proteome</keyword>
<dbReference type="InterPro" id="IPR008248">
    <property type="entry name" value="CheB-like"/>
</dbReference>
<dbReference type="InterPro" id="IPR035909">
    <property type="entry name" value="CheB_C"/>
</dbReference>
<gene>
    <name evidence="5" type="primary">cheB</name>
    <name evidence="10" type="ORF">B7G68_02260</name>
</gene>
<comment type="similarity">
    <text evidence="5">Belongs to the CheB family.</text>
</comment>
<organism evidence="10 11">
    <name type="scientific">Caulobacter segnis</name>
    <dbReference type="NCBI Taxonomy" id="88688"/>
    <lineage>
        <taxon>Bacteria</taxon>
        <taxon>Pseudomonadati</taxon>
        <taxon>Pseudomonadota</taxon>
        <taxon>Alphaproteobacteria</taxon>
        <taxon>Caulobacterales</taxon>
        <taxon>Caulobacteraceae</taxon>
        <taxon>Caulobacter</taxon>
    </lineage>
</organism>
<evidence type="ECO:0000256" key="5">
    <source>
        <dbReference type="HAMAP-Rule" id="MF_00099"/>
    </source>
</evidence>
<comment type="catalytic activity">
    <reaction evidence="4 5">
        <text>[protein]-L-glutamate 5-O-methyl ester + H2O = L-glutamyl-[protein] + methanol + H(+)</text>
        <dbReference type="Rhea" id="RHEA:23236"/>
        <dbReference type="Rhea" id="RHEA-COMP:10208"/>
        <dbReference type="Rhea" id="RHEA-COMP:10311"/>
        <dbReference type="ChEBI" id="CHEBI:15377"/>
        <dbReference type="ChEBI" id="CHEBI:15378"/>
        <dbReference type="ChEBI" id="CHEBI:17790"/>
        <dbReference type="ChEBI" id="CHEBI:29973"/>
        <dbReference type="ChEBI" id="CHEBI:82795"/>
        <dbReference type="EC" id="3.1.1.61"/>
    </reaction>
</comment>
<evidence type="ECO:0000256" key="1">
    <source>
        <dbReference type="ARBA" id="ARBA00022490"/>
    </source>
</evidence>
<evidence type="ECO:0000256" key="3">
    <source>
        <dbReference type="ARBA" id="ARBA00022801"/>
    </source>
</evidence>
<dbReference type="PROSITE" id="PS50122">
    <property type="entry name" value="CHEB"/>
    <property type="match status" value="1"/>
</dbReference>
<name>A0ABM6TCM7_9CAUL</name>
<dbReference type="EMBL" id="CP027850">
    <property type="protein sequence ID" value="AVQ00787.1"/>
    <property type="molecule type" value="Genomic_DNA"/>
</dbReference>
<dbReference type="Pfam" id="PF00072">
    <property type="entry name" value="Response_reg"/>
    <property type="match status" value="1"/>
</dbReference>
<proteinExistence type="inferred from homology"/>
<keyword evidence="2 5" id="KW-0145">Chemotaxis</keyword>
<dbReference type="InterPro" id="IPR001789">
    <property type="entry name" value="Sig_transdc_resp-reg_receiver"/>
</dbReference>
<feature type="active site" evidence="5 6">
    <location>
        <position position="191"/>
    </location>
</feature>
<dbReference type="Gene3D" id="3.40.50.2300">
    <property type="match status" value="1"/>
</dbReference>
<feature type="modified residue" description="4-aspartylphosphate" evidence="5 7">
    <location>
        <position position="59"/>
    </location>
</feature>
<feature type="active site" evidence="5 6">
    <location>
        <position position="313"/>
    </location>
</feature>
<dbReference type="CDD" id="cd16432">
    <property type="entry name" value="CheB_Rec"/>
    <property type="match status" value="1"/>
</dbReference>
<accession>A0ABM6TCM7</accession>
<comment type="PTM">
    <text evidence="5">Phosphorylated by CheA. Phosphorylation of the N-terminal regulatory domain activates the methylesterase activity.</text>
</comment>
<evidence type="ECO:0000259" key="8">
    <source>
        <dbReference type="PROSITE" id="PS50110"/>
    </source>
</evidence>
<keyword evidence="1 5" id="KW-0963">Cytoplasm</keyword>
<dbReference type="HAMAP" id="MF_00099">
    <property type="entry name" value="CheB_chemtxs"/>
    <property type="match status" value="1"/>
</dbReference>
<comment type="function">
    <text evidence="5">Involved in chemotaxis. Part of a chemotaxis signal transduction system that modulates chemotaxis in response to various stimuli. Catalyzes the demethylation of specific methylglutamate residues introduced into the chemoreceptors (methyl-accepting chemotaxis proteins or MCP) by CheR. Also mediates the irreversible deamidation of specific glutamine residues to glutamic acid.</text>
</comment>
<comment type="subcellular location">
    <subcellularLocation>
        <location evidence="5">Cytoplasm</location>
    </subcellularLocation>
</comment>
<feature type="domain" description="Response regulatory" evidence="8">
    <location>
        <begin position="8"/>
        <end position="125"/>
    </location>
</feature>
<comment type="domain">
    <text evidence="5">Contains a C-terminal catalytic domain, and an N-terminal region which modulates catalytic activity.</text>
</comment>
<evidence type="ECO:0000259" key="9">
    <source>
        <dbReference type="PROSITE" id="PS50122"/>
    </source>
</evidence>
<evidence type="ECO:0000256" key="4">
    <source>
        <dbReference type="ARBA" id="ARBA00048267"/>
    </source>
</evidence>
<dbReference type="PIRSF" id="PIRSF000876">
    <property type="entry name" value="RR_chemtxs_CheB"/>
    <property type="match status" value="1"/>
</dbReference>
<dbReference type="PROSITE" id="PS50110">
    <property type="entry name" value="RESPONSE_REGULATORY"/>
    <property type="match status" value="1"/>
</dbReference>
<keyword evidence="3 5" id="KW-0378">Hydrolase</keyword>
<keyword evidence="5 7" id="KW-0597">Phosphoprotein</keyword>
<dbReference type="SUPFAM" id="SSF52738">
    <property type="entry name" value="Methylesterase CheB, C-terminal domain"/>
    <property type="match status" value="1"/>
</dbReference>
<dbReference type="EC" id="3.1.1.61" evidence="5"/>
<evidence type="ECO:0000313" key="11">
    <source>
        <dbReference type="Proteomes" id="UP000240527"/>
    </source>
</evidence>
<evidence type="ECO:0000256" key="2">
    <source>
        <dbReference type="ARBA" id="ARBA00022500"/>
    </source>
</evidence>
<evidence type="ECO:0000256" key="6">
    <source>
        <dbReference type="PROSITE-ProRule" id="PRU00050"/>
    </source>
</evidence>